<gene>
    <name evidence="12" type="ORF">C1H46_020081</name>
</gene>
<evidence type="ECO:0000256" key="4">
    <source>
        <dbReference type="ARBA" id="ARBA00022614"/>
    </source>
</evidence>
<dbReference type="Proteomes" id="UP000315295">
    <property type="component" value="Unassembled WGS sequence"/>
</dbReference>
<dbReference type="SUPFAM" id="SSF52047">
    <property type="entry name" value="RNI-like"/>
    <property type="match status" value="1"/>
</dbReference>
<dbReference type="InterPro" id="IPR001611">
    <property type="entry name" value="Leu-rich_rpt"/>
</dbReference>
<organism evidence="12 13">
    <name type="scientific">Malus baccata</name>
    <name type="common">Siberian crab apple</name>
    <name type="synonym">Pyrus baccata</name>
    <dbReference type="NCBI Taxonomy" id="106549"/>
    <lineage>
        <taxon>Eukaryota</taxon>
        <taxon>Viridiplantae</taxon>
        <taxon>Streptophyta</taxon>
        <taxon>Embryophyta</taxon>
        <taxon>Tracheophyta</taxon>
        <taxon>Spermatophyta</taxon>
        <taxon>Magnoliopsida</taxon>
        <taxon>eudicotyledons</taxon>
        <taxon>Gunneridae</taxon>
        <taxon>Pentapetalae</taxon>
        <taxon>rosids</taxon>
        <taxon>fabids</taxon>
        <taxon>Rosales</taxon>
        <taxon>Rosaceae</taxon>
        <taxon>Amygdaloideae</taxon>
        <taxon>Maleae</taxon>
        <taxon>Malus</taxon>
    </lineage>
</organism>
<dbReference type="PANTHER" id="PTHR27004:SF435">
    <property type="entry name" value="LEUCINE-RICH REPEAT-CONTAINING N-TERMINAL PLANT-TYPE DOMAIN-CONTAINING PROTEIN"/>
    <property type="match status" value="1"/>
</dbReference>
<dbReference type="Pfam" id="PF00560">
    <property type="entry name" value="LRR_1"/>
    <property type="match status" value="2"/>
</dbReference>
<dbReference type="FunFam" id="3.80.10.10:FF:000111">
    <property type="entry name" value="LRR receptor-like serine/threonine-protein kinase ERECTA"/>
    <property type="match status" value="1"/>
</dbReference>
<evidence type="ECO:0008006" key="14">
    <source>
        <dbReference type="Google" id="ProtNLM"/>
    </source>
</evidence>
<evidence type="ECO:0000313" key="13">
    <source>
        <dbReference type="Proteomes" id="UP000315295"/>
    </source>
</evidence>
<dbReference type="GO" id="GO:0005886">
    <property type="term" value="C:plasma membrane"/>
    <property type="evidence" value="ECO:0007669"/>
    <property type="project" value="UniProtKB-SubCell"/>
</dbReference>
<keyword evidence="9" id="KW-0675">Receptor</keyword>
<dbReference type="PROSITE" id="PS51450">
    <property type="entry name" value="LRR"/>
    <property type="match status" value="1"/>
</dbReference>
<sequence>MDIFPRLLKKMSSLRVLVLRSNHFYGQIGCNTTSGAWPKLQIVDIAHNNFSGEIPGRCLITWSAMMADEAKINHLRFQVLQFSQVYYQDAIKVTTKGLEMELVKILTVFTSIDFSCNNFNGSIPEEVGELKSLHGLNLSSNDFTGTIPSSLGNLRQLESLDLSDNKLSGEIPQELVKLNFLSFLNLSINQLEGRIPTGTQIQSFSAASVAFNKGLWGPPLTVDITSRLPPPPPLEKGHSNAQPAIDFDLISTEIGCILGFGAVIGPLVFCKRWRKCYYKTVENIFFKVFPQLEERIRPHRR</sequence>
<accession>A0A540M680</accession>
<evidence type="ECO:0000313" key="12">
    <source>
        <dbReference type="EMBL" id="TQD94267.1"/>
    </source>
</evidence>
<name>A0A540M680_MALBA</name>
<dbReference type="STRING" id="106549.A0A540M680"/>
<dbReference type="AlphaFoldDB" id="A0A540M680"/>
<keyword evidence="10" id="KW-0325">Glycoprotein</keyword>
<evidence type="ECO:0000256" key="8">
    <source>
        <dbReference type="ARBA" id="ARBA00023136"/>
    </source>
</evidence>
<evidence type="ECO:0000256" key="3">
    <source>
        <dbReference type="ARBA" id="ARBA00022475"/>
    </source>
</evidence>
<keyword evidence="3" id="KW-1003">Cell membrane</keyword>
<dbReference type="SMR" id="A0A540M680"/>
<keyword evidence="13" id="KW-1185">Reference proteome</keyword>
<dbReference type="EMBL" id="VIEB01000347">
    <property type="protein sequence ID" value="TQD94267.1"/>
    <property type="molecule type" value="Genomic_DNA"/>
</dbReference>
<evidence type="ECO:0000256" key="1">
    <source>
        <dbReference type="ARBA" id="ARBA00004251"/>
    </source>
</evidence>
<keyword evidence="8 11" id="KW-0472">Membrane</keyword>
<protein>
    <recommendedName>
        <fullName evidence="14">Leucine-rich repeat-containing N-terminal plant-type domain-containing protein</fullName>
    </recommendedName>
</protein>
<feature type="transmembrane region" description="Helical" evidence="11">
    <location>
        <begin position="249"/>
        <end position="269"/>
    </location>
</feature>
<reference evidence="12 13" key="1">
    <citation type="journal article" date="2019" name="G3 (Bethesda)">
        <title>Sequencing of a Wild Apple (Malus baccata) Genome Unravels the Differences Between Cultivated and Wild Apple Species Regarding Disease Resistance and Cold Tolerance.</title>
        <authorList>
            <person name="Chen X."/>
        </authorList>
    </citation>
    <scope>NUCLEOTIDE SEQUENCE [LARGE SCALE GENOMIC DNA]</scope>
    <source>
        <strain evidence="13">cv. Shandingzi</strain>
        <tissue evidence="12">Leaves</tissue>
    </source>
</reference>
<evidence type="ECO:0000256" key="10">
    <source>
        <dbReference type="ARBA" id="ARBA00023180"/>
    </source>
</evidence>
<dbReference type="PRINTS" id="PR00019">
    <property type="entry name" value="LEURICHRPT"/>
</dbReference>
<dbReference type="PANTHER" id="PTHR27004">
    <property type="entry name" value="RECEPTOR-LIKE PROTEIN 12 ISOFORM X1"/>
    <property type="match status" value="1"/>
</dbReference>
<evidence type="ECO:0000256" key="6">
    <source>
        <dbReference type="ARBA" id="ARBA00022737"/>
    </source>
</evidence>
<evidence type="ECO:0000256" key="5">
    <source>
        <dbReference type="ARBA" id="ARBA00022692"/>
    </source>
</evidence>
<dbReference type="Pfam" id="PF13855">
    <property type="entry name" value="LRR_8"/>
    <property type="match status" value="1"/>
</dbReference>
<comment type="subcellular location">
    <subcellularLocation>
        <location evidence="1">Cell membrane</location>
        <topology evidence="1">Single-pass type I membrane protein</topology>
    </subcellularLocation>
</comment>
<dbReference type="Gene3D" id="3.80.10.10">
    <property type="entry name" value="Ribonuclease Inhibitor"/>
    <property type="match status" value="1"/>
</dbReference>
<proteinExistence type="inferred from homology"/>
<evidence type="ECO:0000256" key="9">
    <source>
        <dbReference type="ARBA" id="ARBA00023170"/>
    </source>
</evidence>
<evidence type="ECO:0000256" key="11">
    <source>
        <dbReference type="SAM" id="Phobius"/>
    </source>
</evidence>
<comment type="similarity">
    <text evidence="2">Belongs to the RLP family.</text>
</comment>
<evidence type="ECO:0000256" key="7">
    <source>
        <dbReference type="ARBA" id="ARBA00022989"/>
    </source>
</evidence>
<keyword evidence="6" id="KW-0677">Repeat</keyword>
<keyword evidence="5 11" id="KW-0812">Transmembrane</keyword>
<keyword evidence="4" id="KW-0433">Leucine-rich repeat</keyword>
<dbReference type="InterPro" id="IPR032675">
    <property type="entry name" value="LRR_dom_sf"/>
</dbReference>
<comment type="caution">
    <text evidence="12">The sequence shown here is derived from an EMBL/GenBank/DDBJ whole genome shotgun (WGS) entry which is preliminary data.</text>
</comment>
<evidence type="ECO:0000256" key="2">
    <source>
        <dbReference type="ARBA" id="ARBA00009592"/>
    </source>
</evidence>
<keyword evidence="7 11" id="KW-1133">Transmembrane helix</keyword>